<proteinExistence type="predicted"/>
<evidence type="ECO:0000259" key="2">
    <source>
        <dbReference type="Pfam" id="PF13449"/>
    </source>
</evidence>
<evidence type="ECO:0000313" key="4">
    <source>
        <dbReference type="Proteomes" id="UP001517376"/>
    </source>
</evidence>
<name>A0ABW9Y8B9_9RHOB</name>
<gene>
    <name evidence="3" type="ORF">GU920_14530</name>
</gene>
<comment type="caution">
    <text evidence="3">The sequence shown here is derived from an EMBL/GenBank/DDBJ whole genome shotgun (WGS) entry which is preliminary data.</text>
</comment>
<feature type="chain" id="PRO_5046599711" evidence="1">
    <location>
        <begin position="23"/>
        <end position="728"/>
    </location>
</feature>
<sequence length="728" mass="76066">MSSKLIGLTSVLALVAGMPALADVTFNRVATFATPDNMSEGEDRARPTSAEIISASSDGMTLIYTDSPLGVVGLIDITDPRAPKAMGNIDMGGEPTTAKIIGGNAFVAVNTSADFVNPSGKMVTVDLATRAITAECDLGGQPDSVAAEPDGSFLAIAIENERDEDVNDGAIPQMPAGFVVKLPIVEGAVDCAGLQRVELVGLAAVAGEDPEPEFVDVNAGGEIVVTLQENNHIVVIGADGAVASHFSAGATDLEGIDDSRDGRLDFSASQTGVLREPDGAKWLDADHFAVANEGDYEGGSRGWTIFRKDGTVVHEAGASLERAIAEIGHYPEARSGSKGVELESVEIATFGGTPMAFVASERGSVIGVYDLTDPAAPVLRQLLPSGVSPEGMVAIPARNLFVTANEVDLVEDGGVRAHVMIYEGAEGAVAAYPMITSAGTERLIGWGALSGLAADPAQAGRLYAVSDSVYGAMPMIYTIDATQTPARITEARLVTRGGEAAQKLDLEGIAADGEGGFWLASEGRSDRLIPHAIYRVDAAGEIVEEIALPEALLAHEIRFGFEGITVAGDWLWMAVQREWKDDPAGMVKLVGYNTAEETWGAVHYPLDALADGAAETAWMGLSEITVHGDWVYIVERDNQIGAAAGVKKIYRVALSQMVPAELGGALPVVTKELVRDLMPDLAVLNGYIPEKVEGFAVDAGGTAWVVTDNDGVADSSGETLFWSIGAMQ</sequence>
<dbReference type="InterPro" id="IPR027372">
    <property type="entry name" value="Phytase-like_dom"/>
</dbReference>
<dbReference type="Gene3D" id="2.130.10.10">
    <property type="entry name" value="YVTN repeat-like/Quinoprotein amine dehydrogenase"/>
    <property type="match status" value="1"/>
</dbReference>
<keyword evidence="1" id="KW-0732">Signal</keyword>
<feature type="domain" description="Phytase-like" evidence="2">
    <location>
        <begin position="445"/>
        <end position="710"/>
    </location>
</feature>
<dbReference type="Pfam" id="PF13449">
    <property type="entry name" value="Phytase-like"/>
    <property type="match status" value="1"/>
</dbReference>
<dbReference type="InterPro" id="IPR015943">
    <property type="entry name" value="WD40/YVTN_repeat-like_dom_sf"/>
</dbReference>
<keyword evidence="4" id="KW-1185">Reference proteome</keyword>
<dbReference type="RefSeq" id="WP_161767796.1">
    <property type="nucleotide sequence ID" value="NZ_JAAATW010000003.1"/>
</dbReference>
<dbReference type="SUPFAM" id="SSF50969">
    <property type="entry name" value="YVTN repeat-like/Quinoprotein amine dehydrogenase"/>
    <property type="match status" value="1"/>
</dbReference>
<evidence type="ECO:0000313" key="3">
    <source>
        <dbReference type="EMBL" id="NBE08754.1"/>
    </source>
</evidence>
<organism evidence="3 4">
    <name type="scientific">Paragemmobacter ruber</name>
    <dbReference type="NCBI Taxonomy" id="1985673"/>
    <lineage>
        <taxon>Bacteria</taxon>
        <taxon>Pseudomonadati</taxon>
        <taxon>Pseudomonadota</taxon>
        <taxon>Alphaproteobacteria</taxon>
        <taxon>Rhodobacterales</taxon>
        <taxon>Paracoccaceae</taxon>
        <taxon>Paragemmobacter</taxon>
    </lineage>
</organism>
<accession>A0ABW9Y8B9</accession>
<dbReference type="InterPro" id="IPR052956">
    <property type="entry name" value="Mesenchyme-surface_protein"/>
</dbReference>
<feature type="signal peptide" evidence="1">
    <location>
        <begin position="1"/>
        <end position="22"/>
    </location>
</feature>
<dbReference type="Proteomes" id="UP001517376">
    <property type="component" value="Unassembled WGS sequence"/>
</dbReference>
<dbReference type="SUPFAM" id="SSF50956">
    <property type="entry name" value="Thermostable phytase (3-phytase)"/>
    <property type="match status" value="1"/>
</dbReference>
<reference evidence="4" key="1">
    <citation type="submission" date="2020-01" db="EMBL/GenBank/DDBJ databases">
        <title>Sphingomonas sp. strain CSW-10.</title>
        <authorList>
            <person name="Chen W.-M."/>
        </authorList>
    </citation>
    <scope>NUCLEOTIDE SEQUENCE [LARGE SCALE GENOMIC DNA]</scope>
    <source>
        <strain evidence="4">CCP-1</strain>
    </source>
</reference>
<dbReference type="EMBL" id="JAAATW010000003">
    <property type="protein sequence ID" value="NBE08754.1"/>
    <property type="molecule type" value="Genomic_DNA"/>
</dbReference>
<dbReference type="PANTHER" id="PTHR46928:SF1">
    <property type="entry name" value="MESENCHYME-SPECIFIC CELL SURFACE GLYCOPROTEIN"/>
    <property type="match status" value="1"/>
</dbReference>
<protein>
    <submittedName>
        <fullName evidence="3">Alkaline phosphatase</fullName>
    </submittedName>
</protein>
<evidence type="ECO:0000256" key="1">
    <source>
        <dbReference type="SAM" id="SignalP"/>
    </source>
</evidence>
<dbReference type="InterPro" id="IPR011044">
    <property type="entry name" value="Quino_amine_DH_bsu"/>
</dbReference>
<dbReference type="PANTHER" id="PTHR46928">
    <property type="entry name" value="MESENCHYME-SPECIFIC CELL SURFACE GLYCOPROTEIN"/>
    <property type="match status" value="1"/>
</dbReference>